<gene>
    <name evidence="7" type="ORF">niasHT_030776</name>
</gene>
<dbReference type="Gene3D" id="3.50.50.60">
    <property type="entry name" value="FAD/NAD(P)-binding domain"/>
    <property type="match status" value="3"/>
</dbReference>
<reference evidence="7 8" key="1">
    <citation type="submission" date="2024-10" db="EMBL/GenBank/DDBJ databases">
        <authorList>
            <person name="Kim D."/>
        </authorList>
    </citation>
    <scope>NUCLEOTIDE SEQUENCE [LARGE SCALE GENOMIC DNA]</scope>
    <source>
        <strain evidence="7">BH-2024</strain>
    </source>
</reference>
<evidence type="ECO:0000256" key="1">
    <source>
        <dbReference type="ARBA" id="ARBA00001974"/>
    </source>
</evidence>
<dbReference type="InterPro" id="IPR016156">
    <property type="entry name" value="FAD/NAD-linked_Rdtase_dimer_sf"/>
</dbReference>
<keyword evidence="8" id="KW-1185">Reference proteome</keyword>
<proteinExistence type="inferred from homology"/>
<evidence type="ECO:0000259" key="6">
    <source>
        <dbReference type="Pfam" id="PF07992"/>
    </source>
</evidence>
<feature type="domain" description="FAD/NAD(P)-binding" evidence="6">
    <location>
        <begin position="321"/>
        <end position="404"/>
    </location>
</feature>
<dbReference type="Pfam" id="PF07992">
    <property type="entry name" value="Pyr_redox_2"/>
    <property type="match status" value="2"/>
</dbReference>
<dbReference type="AlphaFoldDB" id="A0ABD2HUQ4"/>
<keyword evidence="5" id="KW-0274">FAD</keyword>
<feature type="domain" description="FAD/NAD(P)-binding" evidence="6">
    <location>
        <begin position="9"/>
        <end position="200"/>
    </location>
</feature>
<dbReference type="EMBL" id="JBICBT010001408">
    <property type="protein sequence ID" value="KAL3068485.1"/>
    <property type="molecule type" value="Genomic_DNA"/>
</dbReference>
<evidence type="ECO:0000256" key="3">
    <source>
        <dbReference type="ARBA" id="ARBA00018240"/>
    </source>
</evidence>
<evidence type="ECO:0000256" key="2">
    <source>
        <dbReference type="ARBA" id="ARBA00008147"/>
    </source>
</evidence>
<organism evidence="7 8">
    <name type="scientific">Heterodera trifolii</name>
    <dbReference type="NCBI Taxonomy" id="157864"/>
    <lineage>
        <taxon>Eukaryota</taxon>
        <taxon>Metazoa</taxon>
        <taxon>Ecdysozoa</taxon>
        <taxon>Nematoda</taxon>
        <taxon>Chromadorea</taxon>
        <taxon>Rhabditida</taxon>
        <taxon>Tylenchina</taxon>
        <taxon>Tylenchomorpha</taxon>
        <taxon>Tylenchoidea</taxon>
        <taxon>Heteroderidae</taxon>
        <taxon>Heteroderinae</taxon>
        <taxon>Heterodera</taxon>
    </lineage>
</organism>
<comment type="similarity">
    <text evidence="2">Belongs to the class-I pyridine nucleotide-disulfide oxidoreductase family. PYROXD1 subfamily.</text>
</comment>
<dbReference type="PANTHER" id="PTHR43429">
    <property type="entry name" value="PYRIDINE NUCLEOTIDE-DISULFIDE OXIDOREDUCTASE DOMAIN-CONTAINING"/>
    <property type="match status" value="1"/>
</dbReference>
<evidence type="ECO:0000313" key="7">
    <source>
        <dbReference type="EMBL" id="KAL3068485.1"/>
    </source>
</evidence>
<keyword evidence="4" id="KW-0285">Flavoprotein</keyword>
<dbReference type="Proteomes" id="UP001620626">
    <property type="component" value="Unassembled WGS sequence"/>
</dbReference>
<evidence type="ECO:0000313" key="8">
    <source>
        <dbReference type="Proteomes" id="UP001620626"/>
    </source>
</evidence>
<evidence type="ECO:0000256" key="4">
    <source>
        <dbReference type="ARBA" id="ARBA00022630"/>
    </source>
</evidence>
<dbReference type="InterPro" id="IPR050260">
    <property type="entry name" value="FAD-bd_OxRdtase"/>
</dbReference>
<comment type="cofactor">
    <cofactor evidence="1">
        <name>FAD</name>
        <dbReference type="ChEBI" id="CHEBI:57692"/>
    </cofactor>
</comment>
<dbReference type="PANTHER" id="PTHR43429:SF2">
    <property type="entry name" value="PYRIDINE NUCLEOTIDE-DISULFIDE OXIDOREDUCTASE DOMAIN-CONTAINING PROTEIN 1"/>
    <property type="match status" value="1"/>
</dbReference>
<comment type="caution">
    <text evidence="7">The sequence shown here is derived from an EMBL/GenBank/DDBJ whole genome shotgun (WGS) entry which is preliminary data.</text>
</comment>
<protein>
    <recommendedName>
        <fullName evidence="3">Pyridine nucleotide-disulfide oxidoreductase domain-containing protein 1</fullName>
    </recommendedName>
</protein>
<accession>A0ABD2HUQ4</accession>
<dbReference type="InterPro" id="IPR036188">
    <property type="entry name" value="FAD/NAD-bd_sf"/>
</dbReference>
<dbReference type="PRINTS" id="PR00368">
    <property type="entry name" value="FADPNR"/>
</dbReference>
<name>A0ABD2HUQ4_9BILA</name>
<dbReference type="Gene3D" id="3.30.390.30">
    <property type="match status" value="1"/>
</dbReference>
<evidence type="ECO:0000256" key="5">
    <source>
        <dbReference type="ARBA" id="ARBA00022827"/>
    </source>
</evidence>
<dbReference type="SUPFAM" id="SSF51905">
    <property type="entry name" value="FAD/NAD(P)-binding domain"/>
    <property type="match status" value="2"/>
</dbReference>
<sequence>MDGRVILADYVVVGGGVAGVCVVQQLDDLLESGEVAGTSNHRIVFITGAEGFVKRVANQRQVGQVTTAFDVEGFDPNLLFGGSSRIQLVQDAVISWQPDQKTVKTRNGFTIGYRKLAIATGASPNRAVPSHQKVIRLRDLQTVKELQKQLGNARRVLIVGNGGIATELAFELHNIEIVWAIRHSSISATYFDIAAAKFFESKLAIGRQKCDQKSEIHSDRFSSLVVQRTDNAELTANASDDETLREHCGAALGPYWLAKLEQNESRSDSVRKVHVISDVELIGLSDQKPSSFATDSPVSFCGLPSHFLGAQADWPLWAQLSDEKRWLGCDLIVDASGVVPNSDQWKRDCPELSLAEDCGILVNEQMRTNIEDVFAAGDVCTANWTAKSPHWKQIRLWTQARQMGLFCARCMLIDNVLLDIAFELFTHVTSFFGFKVVLLGDFSGERLEKPYEKNYRITEGCEYVKVLTKDHRVHGAVLVGETDMEGAIENLILNQTDIGQIEQIFLDPDFDLEDFFD</sequence>
<dbReference type="InterPro" id="IPR023753">
    <property type="entry name" value="FAD/NAD-binding_dom"/>
</dbReference>